<feature type="domain" description="Glycosyl transferase family 1" evidence="2">
    <location>
        <begin position="116"/>
        <end position="263"/>
    </location>
</feature>
<dbReference type="Pfam" id="PF13439">
    <property type="entry name" value="Glyco_transf_4"/>
    <property type="match status" value="1"/>
</dbReference>
<evidence type="ECO:0000256" key="1">
    <source>
        <dbReference type="ARBA" id="ARBA00022679"/>
    </source>
</evidence>
<dbReference type="GO" id="GO:0016757">
    <property type="term" value="F:glycosyltransferase activity"/>
    <property type="evidence" value="ECO:0007669"/>
    <property type="project" value="UniProtKB-KW"/>
</dbReference>
<dbReference type="Pfam" id="PF00534">
    <property type="entry name" value="Glycos_transf_1"/>
    <property type="match status" value="1"/>
</dbReference>
<name>J9G7A1_9ZZZZ</name>
<evidence type="ECO:0000259" key="2">
    <source>
        <dbReference type="Pfam" id="PF00534"/>
    </source>
</evidence>
<gene>
    <name evidence="4" type="ORF">EVA_08786</name>
</gene>
<dbReference type="Gene3D" id="3.40.50.2000">
    <property type="entry name" value="Glycogen Phosphorylase B"/>
    <property type="match status" value="2"/>
</dbReference>
<proteinExistence type="predicted"/>
<dbReference type="SUPFAM" id="SSF53756">
    <property type="entry name" value="UDP-Glycosyltransferase/glycogen phosphorylase"/>
    <property type="match status" value="1"/>
</dbReference>
<reference evidence="4" key="1">
    <citation type="journal article" date="2012" name="PLoS ONE">
        <title>Gene sets for utilization of primary and secondary nutrition supplies in the distal gut of endangered iberian lynx.</title>
        <authorList>
            <person name="Alcaide M."/>
            <person name="Messina E."/>
            <person name="Richter M."/>
            <person name="Bargiela R."/>
            <person name="Peplies J."/>
            <person name="Huws S.A."/>
            <person name="Newbold C.J."/>
            <person name="Golyshin P.N."/>
            <person name="Simon M.A."/>
            <person name="Lopez G."/>
            <person name="Yakimov M.M."/>
            <person name="Ferrer M."/>
        </authorList>
    </citation>
    <scope>NUCLEOTIDE SEQUENCE</scope>
</reference>
<dbReference type="InterPro" id="IPR001296">
    <property type="entry name" value="Glyco_trans_1"/>
</dbReference>
<dbReference type="AlphaFoldDB" id="J9G7A1"/>
<feature type="domain" description="Glycosyltransferase subfamily 4-like N-terminal" evidence="3">
    <location>
        <begin position="18"/>
        <end position="106"/>
    </location>
</feature>
<dbReference type="PANTHER" id="PTHR46401:SF2">
    <property type="entry name" value="GLYCOSYLTRANSFERASE WBBK-RELATED"/>
    <property type="match status" value="1"/>
</dbReference>
<dbReference type="PANTHER" id="PTHR46401">
    <property type="entry name" value="GLYCOSYLTRANSFERASE WBBK-RELATED"/>
    <property type="match status" value="1"/>
</dbReference>
<keyword evidence="4" id="KW-0328">Glycosyltransferase</keyword>
<keyword evidence="1 4" id="KW-0808">Transferase</keyword>
<evidence type="ECO:0000259" key="3">
    <source>
        <dbReference type="Pfam" id="PF13439"/>
    </source>
</evidence>
<organism evidence="4">
    <name type="scientific">gut metagenome</name>
    <dbReference type="NCBI Taxonomy" id="749906"/>
    <lineage>
        <taxon>unclassified sequences</taxon>
        <taxon>metagenomes</taxon>
        <taxon>organismal metagenomes</taxon>
    </lineage>
</organism>
<dbReference type="CDD" id="cd03801">
    <property type="entry name" value="GT4_PimA-like"/>
    <property type="match status" value="1"/>
</dbReference>
<accession>J9G7A1</accession>
<sequence length="297" mass="34160">MKLLFHSFISTICAVFSDCELIHYHNIGPAMFSWIAKLAGKKVVLTYHSANYEHEKWGKMARCLLRLCERIALSCANRIIFVSKFQLEKYSDKVQQKSVYIPNGIPETVATTRTDYIRSLGLEKGHYVLGIGRITPEKGFDVLIRAFELVNTDYKLVIAGSVETESEYLTKLKQLVKSDRVVFTGYVEGENLNELYSHAGLYVLSSRNEGFPIVLLEAMSYGLDVLVSDIPATHLVSLQDSDYFQKEDVEDLARQLERKLNRTEVVRRNTYDLSRFNWQRIAEDTARVYEDCLEYSH</sequence>
<dbReference type="InterPro" id="IPR028098">
    <property type="entry name" value="Glyco_trans_4-like_N"/>
</dbReference>
<comment type="caution">
    <text evidence="4">The sequence shown here is derived from an EMBL/GenBank/DDBJ whole genome shotgun (WGS) entry which is preliminary data.</text>
</comment>
<protein>
    <submittedName>
        <fullName evidence="4">Glycosyl transferase group 1</fullName>
        <ecNumber evidence="4">2.4.-.-</ecNumber>
    </submittedName>
</protein>
<dbReference type="EMBL" id="AMCI01002299">
    <property type="protein sequence ID" value="EJX03107.1"/>
    <property type="molecule type" value="Genomic_DNA"/>
</dbReference>
<dbReference type="EC" id="2.4.-.-" evidence="4"/>
<evidence type="ECO:0000313" key="4">
    <source>
        <dbReference type="EMBL" id="EJX03107.1"/>
    </source>
</evidence>
<dbReference type="GO" id="GO:0009103">
    <property type="term" value="P:lipopolysaccharide biosynthetic process"/>
    <property type="evidence" value="ECO:0007669"/>
    <property type="project" value="TreeGrafter"/>
</dbReference>